<dbReference type="AlphaFoldDB" id="A0A1G1SXP3"/>
<dbReference type="Proteomes" id="UP000176294">
    <property type="component" value="Unassembled WGS sequence"/>
</dbReference>
<evidence type="ECO:0000313" key="3">
    <source>
        <dbReference type="EMBL" id="OGX83402.1"/>
    </source>
</evidence>
<name>A0A1G1SXP3_9BACT</name>
<gene>
    <name evidence="3" type="ORF">BEN47_03685</name>
</gene>
<keyword evidence="2" id="KW-0732">Signal</keyword>
<feature type="chain" id="PRO_5009578572" description="Outer membrane protein beta-barrel domain-containing protein" evidence="2">
    <location>
        <begin position="24"/>
        <end position="298"/>
    </location>
</feature>
<evidence type="ECO:0000256" key="1">
    <source>
        <dbReference type="SAM" id="MobiDB-lite"/>
    </source>
</evidence>
<comment type="caution">
    <text evidence="3">The sequence shown here is derived from an EMBL/GenBank/DDBJ whole genome shotgun (WGS) entry which is preliminary data.</text>
</comment>
<protein>
    <recommendedName>
        <fullName evidence="5">Outer membrane protein beta-barrel domain-containing protein</fullName>
    </recommendedName>
</protein>
<reference evidence="3 4" key="1">
    <citation type="submission" date="2016-08" db="EMBL/GenBank/DDBJ databases">
        <title>Hymenobacter coccineus sp. nov., Hymenobacter lapidarius sp. nov. and Hymenobacter glacialis sp. nov., isolated from Antarctic soil.</title>
        <authorList>
            <person name="Sedlacek I."/>
            <person name="Kralova S."/>
            <person name="Kyrova K."/>
            <person name="Maslanova I."/>
            <person name="Stankova E."/>
            <person name="Vrbovska V."/>
            <person name="Nemec M."/>
            <person name="Bartak M."/>
            <person name="Svec P."/>
            <person name="Busse H.-J."/>
            <person name="Pantucek R."/>
        </authorList>
    </citation>
    <scope>NUCLEOTIDE SEQUENCE [LARGE SCALE GENOMIC DNA]</scope>
    <source>
        <strain evidence="3 4">CCM 8643</strain>
    </source>
</reference>
<evidence type="ECO:0000256" key="2">
    <source>
        <dbReference type="SAM" id="SignalP"/>
    </source>
</evidence>
<sequence length="298" mass="32347">MLFLPSRFFGWLAVACLPVAAYAQDTPARPAPAPSQAAPANPAPAPSPQDAPPRRRSGPVPAAPSEEQSYRKEFVYGVNFNTQGGLLGGASVRSSRVLDDRLLRFWSIEGVMLKNAKEERINTVIGGTYIDRKTNYAFVLRPSVGLQRILFRKAADAGVQVNGLLSVGPSIGLLMPYYISFDRTAAQTRVINVATDDIVDEQYDPIKHADSGAILDRGPLFAGIGGTKVVPGFHVRGGLSFEYGRYRDAVTGMEVGVLVEGFTKRLVILSPGNLSDVDALNRQFFPSVYLTLYFGHRS</sequence>
<organism evidence="3 4">
    <name type="scientific">Hymenobacter lapidarius</name>
    <dbReference type="NCBI Taxonomy" id="1908237"/>
    <lineage>
        <taxon>Bacteria</taxon>
        <taxon>Pseudomonadati</taxon>
        <taxon>Bacteroidota</taxon>
        <taxon>Cytophagia</taxon>
        <taxon>Cytophagales</taxon>
        <taxon>Hymenobacteraceae</taxon>
        <taxon>Hymenobacter</taxon>
    </lineage>
</organism>
<proteinExistence type="predicted"/>
<keyword evidence="4" id="KW-1185">Reference proteome</keyword>
<feature type="region of interest" description="Disordered" evidence="1">
    <location>
        <begin position="26"/>
        <end position="68"/>
    </location>
</feature>
<evidence type="ECO:0000313" key="4">
    <source>
        <dbReference type="Proteomes" id="UP000176294"/>
    </source>
</evidence>
<feature type="signal peptide" evidence="2">
    <location>
        <begin position="1"/>
        <end position="23"/>
    </location>
</feature>
<accession>A0A1G1SXP3</accession>
<dbReference type="STRING" id="1908237.BEN47_03685"/>
<dbReference type="OrthoDB" id="1523667at2"/>
<feature type="compositionally biased region" description="Pro residues" evidence="1">
    <location>
        <begin position="41"/>
        <end position="51"/>
    </location>
</feature>
<dbReference type="RefSeq" id="WP_070729347.1">
    <property type="nucleotide sequence ID" value="NZ_MDZB01000131.1"/>
</dbReference>
<evidence type="ECO:0008006" key="5">
    <source>
        <dbReference type="Google" id="ProtNLM"/>
    </source>
</evidence>
<dbReference type="EMBL" id="MDZB01000131">
    <property type="protein sequence ID" value="OGX83402.1"/>
    <property type="molecule type" value="Genomic_DNA"/>
</dbReference>